<evidence type="ECO:0000313" key="7">
    <source>
        <dbReference type="Proteomes" id="UP000019151"/>
    </source>
</evidence>
<dbReference type="AlphaFoldDB" id="W0RCV6"/>
<dbReference type="SUPFAM" id="SSF46626">
    <property type="entry name" value="Cytochrome c"/>
    <property type="match status" value="1"/>
</dbReference>
<dbReference type="PROSITE" id="PS51007">
    <property type="entry name" value="CYTC"/>
    <property type="match status" value="1"/>
</dbReference>
<dbReference type="InParanoid" id="W0RCV6"/>
<dbReference type="Gene3D" id="1.10.760.10">
    <property type="entry name" value="Cytochrome c-like domain"/>
    <property type="match status" value="1"/>
</dbReference>
<evidence type="ECO:0000256" key="4">
    <source>
        <dbReference type="PROSITE-ProRule" id="PRU00433"/>
    </source>
</evidence>
<feature type="domain" description="Cytochrome c" evidence="5">
    <location>
        <begin position="70"/>
        <end position="141"/>
    </location>
</feature>
<dbReference type="Pfam" id="PF13442">
    <property type="entry name" value="Cytochrome_CBB3"/>
    <property type="match status" value="1"/>
</dbReference>
<dbReference type="InterPro" id="IPR036909">
    <property type="entry name" value="Cyt_c-like_dom_sf"/>
</dbReference>
<evidence type="ECO:0000313" key="6">
    <source>
        <dbReference type="EMBL" id="AHG88636.1"/>
    </source>
</evidence>
<protein>
    <submittedName>
        <fullName evidence="6">Putative cytochrome c</fullName>
    </submittedName>
</protein>
<dbReference type="eggNOG" id="COG2010">
    <property type="taxonomic scope" value="Bacteria"/>
</dbReference>
<evidence type="ECO:0000256" key="2">
    <source>
        <dbReference type="ARBA" id="ARBA00022723"/>
    </source>
</evidence>
<dbReference type="PROSITE" id="PS51257">
    <property type="entry name" value="PROKAR_LIPOPROTEIN"/>
    <property type="match status" value="1"/>
</dbReference>
<keyword evidence="3 4" id="KW-0408">Iron</keyword>
<accession>W0RCV6</accession>
<keyword evidence="1 4" id="KW-0349">Heme</keyword>
<dbReference type="STRING" id="861299.J421_1099"/>
<evidence type="ECO:0000259" key="5">
    <source>
        <dbReference type="PROSITE" id="PS51007"/>
    </source>
</evidence>
<keyword evidence="2 4" id="KW-0479">Metal-binding</keyword>
<dbReference type="HOGENOM" id="CLU_1684033_0_0_0"/>
<gene>
    <name evidence="6" type="ORF">J421_1099</name>
</gene>
<evidence type="ECO:0000256" key="1">
    <source>
        <dbReference type="ARBA" id="ARBA00022617"/>
    </source>
</evidence>
<dbReference type="GO" id="GO:0009055">
    <property type="term" value="F:electron transfer activity"/>
    <property type="evidence" value="ECO:0007669"/>
    <property type="project" value="InterPro"/>
</dbReference>
<dbReference type="Proteomes" id="UP000019151">
    <property type="component" value="Chromosome"/>
</dbReference>
<keyword evidence="7" id="KW-1185">Reference proteome</keyword>
<evidence type="ECO:0000256" key="3">
    <source>
        <dbReference type="ARBA" id="ARBA00023004"/>
    </source>
</evidence>
<organism evidence="6 7">
    <name type="scientific">Gemmatirosa kalamazoonensis</name>
    <dbReference type="NCBI Taxonomy" id="861299"/>
    <lineage>
        <taxon>Bacteria</taxon>
        <taxon>Pseudomonadati</taxon>
        <taxon>Gemmatimonadota</taxon>
        <taxon>Gemmatimonadia</taxon>
        <taxon>Gemmatimonadales</taxon>
        <taxon>Gemmatimonadaceae</taxon>
        <taxon>Gemmatirosa</taxon>
    </lineage>
</organism>
<dbReference type="InterPro" id="IPR009056">
    <property type="entry name" value="Cyt_c-like_dom"/>
</dbReference>
<reference evidence="6 7" key="1">
    <citation type="journal article" date="2014" name="Genome Announc.">
        <title>Genome Sequence and Methylome of Soil Bacterium Gemmatirosa kalamazoonensis KBS708T, a Member of the Rarely Cultivated Gemmatimonadetes Phylum.</title>
        <authorList>
            <person name="Debruyn J.M."/>
            <person name="Radosevich M."/>
            <person name="Wommack K.E."/>
            <person name="Polson S.W."/>
            <person name="Hauser L.J."/>
            <person name="Fawaz M.N."/>
            <person name="Korlach J."/>
            <person name="Tsai Y.C."/>
        </authorList>
    </citation>
    <scope>NUCLEOTIDE SEQUENCE [LARGE SCALE GENOMIC DNA]</scope>
    <source>
        <strain evidence="6 7">KBS708</strain>
    </source>
</reference>
<proteinExistence type="predicted"/>
<name>W0RCV6_9BACT</name>
<dbReference type="KEGG" id="gba:J421_1099"/>
<sequence>MTRVTEATKRSLLALVPLVLIAACRRDTPDVREPLGARVAGLAHPVLSTHGARAVPASTTSLPPASYSADQAARGAQVYKATCARCHPPGQLDGDAFAVAWNEARVSTLYTTLRNTMPQDKPGSLSDSQYVDVIAYLLQRSRVPAGAAPLAPDSVALRGLRIAVTPRTP</sequence>
<dbReference type="GO" id="GO:0046872">
    <property type="term" value="F:metal ion binding"/>
    <property type="evidence" value="ECO:0007669"/>
    <property type="project" value="UniProtKB-KW"/>
</dbReference>
<dbReference type="EMBL" id="CP007128">
    <property type="protein sequence ID" value="AHG88636.1"/>
    <property type="molecule type" value="Genomic_DNA"/>
</dbReference>
<dbReference type="GO" id="GO:0020037">
    <property type="term" value="F:heme binding"/>
    <property type="evidence" value="ECO:0007669"/>
    <property type="project" value="InterPro"/>
</dbReference>